<sequence length="83" mass="9372">MGTKSPGGPQRCRLILQRCLAIQLTKPGHTAPEDFWMYDSGYMIFQVSFSEGNDARWELVFFFFFFAKTRGGTGSRLGPQKSA</sequence>
<evidence type="ECO:0000313" key="1">
    <source>
        <dbReference type="EMBL" id="EDW31112.1"/>
    </source>
</evidence>
<protein>
    <submittedName>
        <fullName evidence="1">GL20761</fullName>
    </submittedName>
</protein>
<name>B4H3Z7_DROPE</name>
<dbReference type="EMBL" id="CH479208">
    <property type="protein sequence ID" value="EDW31112.1"/>
    <property type="molecule type" value="Genomic_DNA"/>
</dbReference>
<gene>
    <name evidence="1" type="primary">Dper\GL20761</name>
    <name evidence="1" type="ORF">Dper_GL20761</name>
</gene>
<dbReference type="Proteomes" id="UP000008744">
    <property type="component" value="Unassembled WGS sequence"/>
</dbReference>
<evidence type="ECO:0000313" key="2">
    <source>
        <dbReference type="Proteomes" id="UP000008744"/>
    </source>
</evidence>
<reference evidence="1 2" key="1">
    <citation type="journal article" date="2007" name="Nature">
        <title>Evolution of genes and genomes on the Drosophila phylogeny.</title>
        <authorList>
            <consortium name="Drosophila 12 Genomes Consortium"/>
            <person name="Clark A.G."/>
            <person name="Eisen M.B."/>
            <person name="Smith D.R."/>
            <person name="Bergman C.M."/>
            <person name="Oliver B."/>
            <person name="Markow T.A."/>
            <person name="Kaufman T.C."/>
            <person name="Kellis M."/>
            <person name="Gelbart W."/>
            <person name="Iyer V.N."/>
            <person name="Pollard D.A."/>
            <person name="Sackton T.B."/>
            <person name="Larracuente A.M."/>
            <person name="Singh N.D."/>
            <person name="Abad J.P."/>
            <person name="Abt D.N."/>
            <person name="Adryan B."/>
            <person name="Aguade M."/>
            <person name="Akashi H."/>
            <person name="Anderson W.W."/>
            <person name="Aquadro C.F."/>
            <person name="Ardell D.H."/>
            <person name="Arguello R."/>
            <person name="Artieri C.G."/>
            <person name="Barbash D.A."/>
            <person name="Barker D."/>
            <person name="Barsanti P."/>
            <person name="Batterham P."/>
            <person name="Batzoglou S."/>
            <person name="Begun D."/>
            <person name="Bhutkar A."/>
            <person name="Blanco E."/>
            <person name="Bosak S.A."/>
            <person name="Bradley R.K."/>
            <person name="Brand A.D."/>
            <person name="Brent M.R."/>
            <person name="Brooks A.N."/>
            <person name="Brown R.H."/>
            <person name="Butlin R.K."/>
            <person name="Caggese C."/>
            <person name="Calvi B.R."/>
            <person name="Bernardo de Carvalho A."/>
            <person name="Caspi A."/>
            <person name="Castrezana S."/>
            <person name="Celniker S.E."/>
            <person name="Chang J.L."/>
            <person name="Chapple C."/>
            <person name="Chatterji S."/>
            <person name="Chinwalla A."/>
            <person name="Civetta A."/>
            <person name="Clifton S.W."/>
            <person name="Comeron J.M."/>
            <person name="Costello J.C."/>
            <person name="Coyne J.A."/>
            <person name="Daub J."/>
            <person name="David R.G."/>
            <person name="Delcher A.L."/>
            <person name="Delehaunty K."/>
            <person name="Do C.B."/>
            <person name="Ebling H."/>
            <person name="Edwards K."/>
            <person name="Eickbush T."/>
            <person name="Evans J.D."/>
            <person name="Filipski A."/>
            <person name="Findeiss S."/>
            <person name="Freyhult E."/>
            <person name="Fulton L."/>
            <person name="Fulton R."/>
            <person name="Garcia A.C."/>
            <person name="Gardiner A."/>
            <person name="Garfield D.A."/>
            <person name="Garvin B.E."/>
            <person name="Gibson G."/>
            <person name="Gilbert D."/>
            <person name="Gnerre S."/>
            <person name="Godfrey J."/>
            <person name="Good R."/>
            <person name="Gotea V."/>
            <person name="Gravely B."/>
            <person name="Greenberg A.J."/>
            <person name="Griffiths-Jones S."/>
            <person name="Gross S."/>
            <person name="Guigo R."/>
            <person name="Gustafson E.A."/>
            <person name="Haerty W."/>
            <person name="Hahn M.W."/>
            <person name="Halligan D.L."/>
            <person name="Halpern A.L."/>
            <person name="Halter G.M."/>
            <person name="Han M.V."/>
            <person name="Heger A."/>
            <person name="Hillier L."/>
            <person name="Hinrichs A.S."/>
            <person name="Holmes I."/>
            <person name="Hoskins R.A."/>
            <person name="Hubisz M.J."/>
            <person name="Hultmark D."/>
            <person name="Huntley M.A."/>
            <person name="Jaffe D.B."/>
            <person name="Jagadeeshan S."/>
            <person name="Jeck W.R."/>
            <person name="Johnson J."/>
            <person name="Jones C.D."/>
            <person name="Jordan W.C."/>
            <person name="Karpen G.H."/>
            <person name="Kataoka E."/>
            <person name="Keightley P.D."/>
            <person name="Kheradpour P."/>
            <person name="Kirkness E.F."/>
            <person name="Koerich L.B."/>
            <person name="Kristiansen K."/>
            <person name="Kudrna D."/>
            <person name="Kulathinal R.J."/>
            <person name="Kumar S."/>
            <person name="Kwok R."/>
            <person name="Lander E."/>
            <person name="Langley C.H."/>
            <person name="Lapoint R."/>
            <person name="Lazzaro B.P."/>
            <person name="Lee S.J."/>
            <person name="Levesque L."/>
            <person name="Li R."/>
            <person name="Lin C.F."/>
            <person name="Lin M.F."/>
            <person name="Lindblad-Toh K."/>
            <person name="Llopart A."/>
            <person name="Long M."/>
            <person name="Low L."/>
            <person name="Lozovsky E."/>
            <person name="Lu J."/>
            <person name="Luo M."/>
            <person name="Machado C.A."/>
            <person name="Makalowski W."/>
            <person name="Marzo M."/>
            <person name="Matsuda M."/>
            <person name="Matzkin L."/>
            <person name="McAllister B."/>
            <person name="McBride C.S."/>
            <person name="McKernan B."/>
            <person name="McKernan K."/>
            <person name="Mendez-Lago M."/>
            <person name="Minx P."/>
            <person name="Mollenhauer M.U."/>
            <person name="Montooth K."/>
            <person name="Mount S.M."/>
            <person name="Mu X."/>
            <person name="Myers E."/>
            <person name="Negre B."/>
            <person name="Newfeld S."/>
            <person name="Nielsen R."/>
            <person name="Noor M.A."/>
            <person name="O'Grady P."/>
            <person name="Pachter L."/>
            <person name="Papaceit M."/>
            <person name="Parisi M.J."/>
            <person name="Parisi M."/>
            <person name="Parts L."/>
            <person name="Pedersen J.S."/>
            <person name="Pesole G."/>
            <person name="Phillippy A.M."/>
            <person name="Ponting C.P."/>
            <person name="Pop M."/>
            <person name="Porcelli D."/>
            <person name="Powell J.R."/>
            <person name="Prohaska S."/>
            <person name="Pruitt K."/>
            <person name="Puig M."/>
            <person name="Quesneville H."/>
            <person name="Ram K.R."/>
            <person name="Rand D."/>
            <person name="Rasmussen M.D."/>
            <person name="Reed L.K."/>
            <person name="Reenan R."/>
            <person name="Reily A."/>
            <person name="Remington K.A."/>
            <person name="Rieger T.T."/>
            <person name="Ritchie M.G."/>
            <person name="Robin C."/>
            <person name="Rogers Y.H."/>
            <person name="Rohde C."/>
            <person name="Rozas J."/>
            <person name="Rubenfield M.J."/>
            <person name="Ruiz A."/>
            <person name="Russo S."/>
            <person name="Salzberg S.L."/>
            <person name="Sanchez-Gracia A."/>
            <person name="Saranga D.J."/>
            <person name="Sato H."/>
            <person name="Schaeffer S.W."/>
            <person name="Schatz M.C."/>
            <person name="Schlenke T."/>
            <person name="Schwartz R."/>
            <person name="Segarra C."/>
            <person name="Singh R.S."/>
            <person name="Sirot L."/>
            <person name="Sirota M."/>
            <person name="Sisneros N.B."/>
            <person name="Smith C.D."/>
            <person name="Smith T.F."/>
            <person name="Spieth J."/>
            <person name="Stage D.E."/>
            <person name="Stark A."/>
            <person name="Stephan W."/>
            <person name="Strausberg R.L."/>
            <person name="Strempel S."/>
            <person name="Sturgill D."/>
            <person name="Sutton G."/>
            <person name="Sutton G.G."/>
            <person name="Tao W."/>
            <person name="Teichmann S."/>
            <person name="Tobari Y.N."/>
            <person name="Tomimura Y."/>
            <person name="Tsolas J.M."/>
            <person name="Valente V.L."/>
            <person name="Venter E."/>
            <person name="Venter J.C."/>
            <person name="Vicario S."/>
            <person name="Vieira F.G."/>
            <person name="Vilella A.J."/>
            <person name="Villasante A."/>
            <person name="Walenz B."/>
            <person name="Wang J."/>
            <person name="Wasserman M."/>
            <person name="Watts T."/>
            <person name="Wilson D."/>
            <person name="Wilson R.K."/>
            <person name="Wing R.A."/>
            <person name="Wolfner M.F."/>
            <person name="Wong A."/>
            <person name="Wong G.K."/>
            <person name="Wu C.I."/>
            <person name="Wu G."/>
            <person name="Yamamoto D."/>
            <person name="Yang H.P."/>
            <person name="Yang S.P."/>
            <person name="Yorke J.A."/>
            <person name="Yoshida K."/>
            <person name="Zdobnov E."/>
            <person name="Zhang P."/>
            <person name="Zhang Y."/>
            <person name="Zimin A.V."/>
            <person name="Baldwin J."/>
            <person name="Abdouelleil A."/>
            <person name="Abdulkadir J."/>
            <person name="Abebe A."/>
            <person name="Abera B."/>
            <person name="Abreu J."/>
            <person name="Acer S.C."/>
            <person name="Aftuck L."/>
            <person name="Alexander A."/>
            <person name="An P."/>
            <person name="Anderson E."/>
            <person name="Anderson S."/>
            <person name="Arachi H."/>
            <person name="Azer M."/>
            <person name="Bachantsang P."/>
            <person name="Barry A."/>
            <person name="Bayul T."/>
            <person name="Berlin A."/>
            <person name="Bessette D."/>
            <person name="Bloom T."/>
            <person name="Blye J."/>
            <person name="Boguslavskiy L."/>
            <person name="Bonnet C."/>
            <person name="Boukhgalter B."/>
            <person name="Bourzgui I."/>
            <person name="Brown A."/>
            <person name="Cahill P."/>
            <person name="Channer S."/>
            <person name="Cheshatsang Y."/>
            <person name="Chuda L."/>
            <person name="Citroen M."/>
            <person name="Collymore A."/>
            <person name="Cooke P."/>
            <person name="Costello M."/>
            <person name="D'Aco K."/>
            <person name="Daza R."/>
            <person name="De Haan G."/>
            <person name="DeGray S."/>
            <person name="DeMaso C."/>
            <person name="Dhargay N."/>
            <person name="Dooley K."/>
            <person name="Dooley E."/>
            <person name="Doricent M."/>
            <person name="Dorje P."/>
            <person name="Dorjee K."/>
            <person name="Dupes A."/>
            <person name="Elong R."/>
            <person name="Falk J."/>
            <person name="Farina A."/>
            <person name="Faro S."/>
            <person name="Ferguson D."/>
            <person name="Fisher S."/>
            <person name="Foley C.D."/>
            <person name="Franke A."/>
            <person name="Friedrich D."/>
            <person name="Gadbois L."/>
            <person name="Gearin G."/>
            <person name="Gearin C.R."/>
            <person name="Giannoukos G."/>
            <person name="Goode T."/>
            <person name="Graham J."/>
            <person name="Grandbois E."/>
            <person name="Grewal S."/>
            <person name="Gyaltsen K."/>
            <person name="Hafez N."/>
            <person name="Hagos B."/>
            <person name="Hall J."/>
            <person name="Henson C."/>
            <person name="Hollinger A."/>
            <person name="Honan T."/>
            <person name="Huard M.D."/>
            <person name="Hughes L."/>
            <person name="Hurhula B."/>
            <person name="Husby M.E."/>
            <person name="Kamat A."/>
            <person name="Kanga B."/>
            <person name="Kashin S."/>
            <person name="Khazanovich D."/>
            <person name="Kisner P."/>
            <person name="Lance K."/>
            <person name="Lara M."/>
            <person name="Lee W."/>
            <person name="Lennon N."/>
            <person name="Letendre F."/>
            <person name="LeVine R."/>
            <person name="Lipovsky A."/>
            <person name="Liu X."/>
            <person name="Liu J."/>
            <person name="Liu S."/>
            <person name="Lokyitsang T."/>
            <person name="Lokyitsang Y."/>
            <person name="Lubonja R."/>
            <person name="Lui A."/>
            <person name="MacDonald P."/>
            <person name="Magnisalis V."/>
            <person name="Maru K."/>
            <person name="Matthews C."/>
            <person name="McCusker W."/>
            <person name="McDonough S."/>
            <person name="Mehta T."/>
            <person name="Meldrim J."/>
            <person name="Meneus L."/>
            <person name="Mihai O."/>
            <person name="Mihalev A."/>
            <person name="Mihova T."/>
            <person name="Mittelman R."/>
            <person name="Mlenga V."/>
            <person name="Montmayeur A."/>
            <person name="Mulrain L."/>
            <person name="Navidi A."/>
            <person name="Naylor J."/>
            <person name="Negash T."/>
            <person name="Nguyen T."/>
            <person name="Nguyen N."/>
            <person name="Nicol R."/>
            <person name="Norbu C."/>
            <person name="Norbu N."/>
            <person name="Novod N."/>
            <person name="O'Neill B."/>
            <person name="Osman S."/>
            <person name="Markiewicz E."/>
            <person name="Oyono O.L."/>
            <person name="Patti C."/>
            <person name="Phunkhang P."/>
            <person name="Pierre F."/>
            <person name="Priest M."/>
            <person name="Raghuraman S."/>
            <person name="Rege F."/>
            <person name="Reyes R."/>
            <person name="Rise C."/>
            <person name="Rogov P."/>
            <person name="Ross K."/>
            <person name="Ryan E."/>
            <person name="Settipalli S."/>
            <person name="Shea T."/>
            <person name="Sherpa N."/>
            <person name="Shi L."/>
            <person name="Shih D."/>
            <person name="Sparrow T."/>
            <person name="Spaulding J."/>
            <person name="Stalker J."/>
            <person name="Stange-Thomann N."/>
            <person name="Stavropoulos S."/>
            <person name="Stone C."/>
            <person name="Strader C."/>
            <person name="Tesfaye S."/>
            <person name="Thomson T."/>
            <person name="Thoulutsang Y."/>
            <person name="Thoulutsang D."/>
            <person name="Topham K."/>
            <person name="Topping I."/>
            <person name="Tsamla T."/>
            <person name="Vassiliev H."/>
            <person name="Vo A."/>
            <person name="Wangchuk T."/>
            <person name="Wangdi T."/>
            <person name="Weiand M."/>
            <person name="Wilkinson J."/>
            <person name="Wilson A."/>
            <person name="Yadav S."/>
            <person name="Young G."/>
            <person name="Yu Q."/>
            <person name="Zembek L."/>
            <person name="Zhong D."/>
            <person name="Zimmer A."/>
            <person name="Zwirko Z."/>
            <person name="Jaffe D.B."/>
            <person name="Alvarez P."/>
            <person name="Brockman W."/>
            <person name="Butler J."/>
            <person name="Chin C."/>
            <person name="Gnerre S."/>
            <person name="Grabherr M."/>
            <person name="Kleber M."/>
            <person name="Mauceli E."/>
            <person name="MacCallum I."/>
        </authorList>
    </citation>
    <scope>NUCLEOTIDE SEQUENCE [LARGE SCALE GENOMIC DNA]</scope>
    <source>
        <strain evidence="2">MSH-3 / Tucson 14011-0111.49</strain>
    </source>
</reference>
<dbReference type="eggNOG" id="KOG3897">
    <property type="taxonomic scope" value="Eukaryota"/>
</dbReference>
<dbReference type="AlphaFoldDB" id="B4H3Z7"/>
<proteinExistence type="predicted"/>
<dbReference type="HOGENOM" id="CLU_2545001_0_0_1"/>
<dbReference type="GO" id="GO:0008045">
    <property type="term" value="P:motor neuron axon guidance"/>
    <property type="evidence" value="ECO:0007669"/>
    <property type="project" value="EnsemblMetazoa"/>
</dbReference>
<accession>B4H3Z7</accession>
<organism evidence="2">
    <name type="scientific">Drosophila persimilis</name>
    <name type="common">Fruit fly</name>
    <dbReference type="NCBI Taxonomy" id="7234"/>
    <lineage>
        <taxon>Eukaryota</taxon>
        <taxon>Metazoa</taxon>
        <taxon>Ecdysozoa</taxon>
        <taxon>Arthropoda</taxon>
        <taxon>Hexapoda</taxon>
        <taxon>Insecta</taxon>
        <taxon>Pterygota</taxon>
        <taxon>Neoptera</taxon>
        <taxon>Endopterygota</taxon>
        <taxon>Diptera</taxon>
        <taxon>Brachycera</taxon>
        <taxon>Muscomorpha</taxon>
        <taxon>Ephydroidea</taxon>
        <taxon>Drosophilidae</taxon>
        <taxon>Drosophila</taxon>
        <taxon>Sophophora</taxon>
    </lineage>
</organism>
<keyword evidence="2" id="KW-1185">Reference proteome</keyword>
<dbReference type="OrthoDB" id="10020110at2759"/>